<sequence>MGRHLFCQETAASIVVRLNPENNIEYIARYGLKDLFNLKVVPTPGFDLHIYKERITTKL</sequence>
<comment type="caution">
    <text evidence="1">The sequence shown here is derived from an EMBL/GenBank/DDBJ whole genome shotgun (WGS) entry which is preliminary data.</text>
</comment>
<dbReference type="Proteomes" id="UP000610931">
    <property type="component" value="Unassembled WGS sequence"/>
</dbReference>
<organism evidence="1 2">
    <name type="scientific">Snuella sedimenti</name>
    <dbReference type="NCBI Taxonomy" id="2798802"/>
    <lineage>
        <taxon>Bacteria</taxon>
        <taxon>Pseudomonadati</taxon>
        <taxon>Bacteroidota</taxon>
        <taxon>Flavobacteriia</taxon>
        <taxon>Flavobacteriales</taxon>
        <taxon>Flavobacteriaceae</taxon>
        <taxon>Snuella</taxon>
    </lineage>
</organism>
<evidence type="ECO:0000313" key="2">
    <source>
        <dbReference type="Proteomes" id="UP000610931"/>
    </source>
</evidence>
<protein>
    <submittedName>
        <fullName evidence="1">Nucleotidyltransferase family protein</fullName>
    </submittedName>
</protein>
<dbReference type="EMBL" id="JAELVQ010000002">
    <property type="protein sequence ID" value="MBJ6367021.1"/>
    <property type="molecule type" value="Genomic_DNA"/>
</dbReference>
<reference evidence="1" key="1">
    <citation type="submission" date="2020-12" db="EMBL/GenBank/DDBJ databases">
        <title>Snuella sp. nov., isolated from sediment in Incheon.</title>
        <authorList>
            <person name="Kim W."/>
        </authorList>
    </citation>
    <scope>NUCLEOTIDE SEQUENCE</scope>
    <source>
        <strain evidence="1">CAU 1569</strain>
    </source>
</reference>
<dbReference type="Pfam" id="PF06042">
    <property type="entry name" value="NTP_transf_6"/>
    <property type="match status" value="1"/>
</dbReference>
<dbReference type="InterPro" id="IPR009267">
    <property type="entry name" value="NTP_transf_6"/>
</dbReference>
<gene>
    <name evidence="1" type="ORF">JF259_02860</name>
</gene>
<evidence type="ECO:0000313" key="1">
    <source>
        <dbReference type="EMBL" id="MBJ6367021.1"/>
    </source>
</evidence>
<name>A0A8J7IGP1_9FLAO</name>
<accession>A0A8J7IGP1</accession>
<keyword evidence="2" id="KW-1185">Reference proteome</keyword>
<proteinExistence type="predicted"/>
<dbReference type="AlphaFoldDB" id="A0A8J7IGP1"/>